<gene>
    <name evidence="1" type="ORF">CLV68_1567</name>
</gene>
<reference evidence="1 2" key="1">
    <citation type="submission" date="2018-10" db="EMBL/GenBank/DDBJ databases">
        <title>Genomic Encyclopedia of Archaeal and Bacterial Type Strains, Phase II (KMG-II): from individual species to whole genera.</title>
        <authorList>
            <person name="Goeker M."/>
        </authorList>
    </citation>
    <scope>NUCLEOTIDE SEQUENCE [LARGE SCALE GENOMIC DNA]</scope>
    <source>
        <strain evidence="1 2">DSM 45657</strain>
    </source>
</reference>
<comment type="caution">
    <text evidence="1">The sequence shown here is derived from an EMBL/GenBank/DDBJ whole genome shotgun (WGS) entry which is preliminary data.</text>
</comment>
<accession>A0A421B944</accession>
<dbReference type="InterPro" id="IPR011990">
    <property type="entry name" value="TPR-like_helical_dom_sf"/>
</dbReference>
<dbReference type="RefSeq" id="WP_121389777.1">
    <property type="nucleotide sequence ID" value="NZ_RCDD01000001.1"/>
</dbReference>
<sequence>MTEEFAWLFRYDDRGDILLEAAHAKRRAGQPVAAIGFLDDAIALGGEDRGFARVALADLMLELGRADEAEHQFDLLRDEQPIFPAPCELAAELHAAHGDLRSAVEWYSLAIANLLPHELAELDRDDAHSSYANSLLMARHRTRRALGLAHDDWDNCALLDLTR</sequence>
<keyword evidence="2" id="KW-1185">Reference proteome</keyword>
<name>A0A421B944_9PSEU</name>
<dbReference type="Proteomes" id="UP000282454">
    <property type="component" value="Unassembled WGS sequence"/>
</dbReference>
<dbReference type="AlphaFoldDB" id="A0A421B944"/>
<evidence type="ECO:0008006" key="3">
    <source>
        <dbReference type="Google" id="ProtNLM"/>
    </source>
</evidence>
<organism evidence="1 2">
    <name type="scientific">Actinokineospora cianjurensis</name>
    <dbReference type="NCBI Taxonomy" id="585224"/>
    <lineage>
        <taxon>Bacteria</taxon>
        <taxon>Bacillati</taxon>
        <taxon>Actinomycetota</taxon>
        <taxon>Actinomycetes</taxon>
        <taxon>Pseudonocardiales</taxon>
        <taxon>Pseudonocardiaceae</taxon>
        <taxon>Actinokineospora</taxon>
    </lineage>
</organism>
<dbReference type="EMBL" id="RCDD01000001">
    <property type="protein sequence ID" value="RLK61052.1"/>
    <property type="molecule type" value="Genomic_DNA"/>
</dbReference>
<evidence type="ECO:0000313" key="2">
    <source>
        <dbReference type="Proteomes" id="UP000282454"/>
    </source>
</evidence>
<dbReference type="OrthoDB" id="3343588at2"/>
<proteinExistence type="predicted"/>
<protein>
    <recommendedName>
        <fullName evidence="3">Tetratricopeptide repeat protein</fullName>
    </recommendedName>
</protein>
<dbReference type="Gene3D" id="1.25.40.10">
    <property type="entry name" value="Tetratricopeptide repeat domain"/>
    <property type="match status" value="1"/>
</dbReference>
<dbReference type="SUPFAM" id="SSF48452">
    <property type="entry name" value="TPR-like"/>
    <property type="match status" value="1"/>
</dbReference>
<evidence type="ECO:0000313" key="1">
    <source>
        <dbReference type="EMBL" id="RLK61052.1"/>
    </source>
</evidence>